<keyword evidence="4" id="KW-0233">DNA recombination</keyword>
<keyword evidence="3" id="KW-0238">DNA-binding</keyword>
<dbReference type="Gene3D" id="3.30.160.390">
    <property type="entry name" value="Integrase, DNA-binding domain"/>
    <property type="match status" value="1"/>
</dbReference>
<dbReference type="GO" id="GO:0006310">
    <property type="term" value="P:DNA recombination"/>
    <property type="evidence" value="ECO:0007669"/>
    <property type="project" value="UniProtKB-KW"/>
</dbReference>
<comment type="similarity">
    <text evidence="1">Belongs to the 'phage' integrase family.</text>
</comment>
<evidence type="ECO:0000313" key="6">
    <source>
        <dbReference type="EMBL" id="AEE26336.1"/>
    </source>
</evidence>
<dbReference type="InterPro" id="IPR025166">
    <property type="entry name" value="Integrase_DNA_bind_dom"/>
</dbReference>
<dbReference type="InterPro" id="IPR038488">
    <property type="entry name" value="Integrase_DNA-bd_sf"/>
</dbReference>
<dbReference type="PANTHER" id="PTHR30629:SF2">
    <property type="entry name" value="PROPHAGE INTEGRASE INTS-RELATED"/>
    <property type="match status" value="1"/>
</dbReference>
<dbReference type="Pfam" id="PF00589">
    <property type="entry name" value="Phage_integrase"/>
    <property type="match status" value="1"/>
</dbReference>
<evidence type="ECO:0000313" key="7">
    <source>
        <dbReference type="Proteomes" id="UP000008303"/>
    </source>
</evidence>
<dbReference type="Proteomes" id="UP000008303">
    <property type="component" value="Chromosome"/>
</dbReference>
<sequence>MKFTKTSIAEIENPEKQTDYHDSDISGLILRVFPSGIKSFRLRYTIGNKRKIYTIGKLGSITLTQAKKEAQRLIGLISQGIDPVQERKSKTTSNHDITLREYINDFYYDWYNKNNKNTKALEFSLGRRLEKIMDKSLKELNDKKVMIKYLNDYQKINKTSDATYNRMLSTLKGMFSRAYEFGYIETNNIKDVKLLKINATKVRYLSSSETTRFFESLELITSQQAKEIIIIAYYTGMRKSEILTLTFDDIDFDTKQIVLKSENTKSSKVRYIPMHEKVLQILSNKNQKSGYIFVSEKTGKPYDNIDRSWTKLMKLSEIENFRFHDLRHNFCSMLVMKGVPIYTVAQLAGHADVKTTQIYAHLSPDVKKSAIDLLL</sequence>
<dbReference type="Pfam" id="PF13356">
    <property type="entry name" value="Arm-DNA-bind_3"/>
    <property type="match status" value="1"/>
</dbReference>
<dbReference type="Gene3D" id="1.10.150.130">
    <property type="match status" value="1"/>
</dbReference>
<gene>
    <name evidence="6" type="ordered locus">FN3523_1033</name>
</gene>
<proteinExistence type="inferred from homology"/>
<dbReference type="EMBL" id="CP002558">
    <property type="protein sequence ID" value="AEE26336.1"/>
    <property type="molecule type" value="Genomic_DNA"/>
</dbReference>
<evidence type="ECO:0000256" key="2">
    <source>
        <dbReference type="ARBA" id="ARBA00022908"/>
    </source>
</evidence>
<dbReference type="GO" id="GO:0015074">
    <property type="term" value="P:DNA integration"/>
    <property type="evidence" value="ECO:0007669"/>
    <property type="project" value="UniProtKB-KW"/>
</dbReference>
<name>F4BFU2_9GAMM</name>
<dbReference type="eggNOG" id="COG4974">
    <property type="taxonomic scope" value="Bacteria"/>
</dbReference>
<dbReference type="SUPFAM" id="SSF56349">
    <property type="entry name" value="DNA breaking-rejoining enzymes"/>
    <property type="match status" value="1"/>
</dbReference>
<dbReference type="InterPro" id="IPR013762">
    <property type="entry name" value="Integrase-like_cat_sf"/>
</dbReference>
<dbReference type="InterPro" id="IPR050808">
    <property type="entry name" value="Phage_Integrase"/>
</dbReference>
<dbReference type="RefSeq" id="WP_014548334.1">
    <property type="nucleotide sequence ID" value="NC_017449.1"/>
</dbReference>
<dbReference type="PANTHER" id="PTHR30629">
    <property type="entry name" value="PROPHAGE INTEGRASE"/>
    <property type="match status" value="1"/>
</dbReference>
<dbReference type="InterPro" id="IPR011010">
    <property type="entry name" value="DNA_brk_join_enz"/>
</dbReference>
<evidence type="ECO:0000256" key="4">
    <source>
        <dbReference type="ARBA" id="ARBA00023172"/>
    </source>
</evidence>
<keyword evidence="2" id="KW-0229">DNA integration</keyword>
<dbReference type="HOGENOM" id="CLU_027562_17_7_6"/>
<dbReference type="PATRIC" id="fig|676032.3.peg.1041"/>
<evidence type="ECO:0000256" key="1">
    <source>
        <dbReference type="ARBA" id="ARBA00008857"/>
    </source>
</evidence>
<dbReference type="InterPro" id="IPR010998">
    <property type="entry name" value="Integrase_recombinase_N"/>
</dbReference>
<organism evidence="6 7">
    <name type="scientific">Francisella hispaniensis</name>
    <dbReference type="NCBI Taxonomy" id="622488"/>
    <lineage>
        <taxon>Bacteria</taxon>
        <taxon>Pseudomonadati</taxon>
        <taxon>Pseudomonadota</taxon>
        <taxon>Gammaproteobacteria</taxon>
        <taxon>Thiotrichales</taxon>
        <taxon>Francisellaceae</taxon>
        <taxon>Francisella</taxon>
    </lineage>
</organism>
<dbReference type="CDD" id="cd00796">
    <property type="entry name" value="INT_Rci_Hp1_C"/>
    <property type="match status" value="1"/>
</dbReference>
<dbReference type="GO" id="GO:0003677">
    <property type="term" value="F:DNA binding"/>
    <property type="evidence" value="ECO:0007669"/>
    <property type="project" value="UniProtKB-KW"/>
</dbReference>
<dbReference type="Gene3D" id="1.10.443.10">
    <property type="entry name" value="Intergrase catalytic core"/>
    <property type="match status" value="1"/>
</dbReference>
<feature type="domain" description="Tyr recombinase" evidence="5">
    <location>
        <begin position="200"/>
        <end position="372"/>
    </location>
</feature>
<protein>
    <submittedName>
        <fullName evidence="6">Site-specific recombinase, phage integrase family</fullName>
    </submittedName>
</protein>
<dbReference type="KEGG" id="fcn:FN3523_1033"/>
<dbReference type="AlphaFoldDB" id="F4BFU2"/>
<reference evidence="7" key="1">
    <citation type="journal article" date="2011" name="Appl. Environ. Microbiol.">
        <title>Common ancestry and novel genetic traits of Francisella novicida-like isolates from North America and Australia as revealed by comparative genomic analyses.</title>
        <authorList>
            <person name="Siddaramappa S."/>
            <person name="Challacombe J.F."/>
            <person name="Petersen J.M."/>
            <person name="Pillai S."/>
            <person name="Hogg G."/>
            <person name="Kuske C.R."/>
        </authorList>
    </citation>
    <scope>NUCLEOTIDE SEQUENCE [LARGE SCALE GENOMIC DNA]</scope>
    <source>
        <strain evidence="7">3523</strain>
    </source>
</reference>
<evidence type="ECO:0000259" key="5">
    <source>
        <dbReference type="PROSITE" id="PS51898"/>
    </source>
</evidence>
<accession>F4BFU2</accession>
<dbReference type="InterPro" id="IPR002104">
    <property type="entry name" value="Integrase_catalytic"/>
</dbReference>
<dbReference type="PROSITE" id="PS51898">
    <property type="entry name" value="TYR_RECOMBINASE"/>
    <property type="match status" value="1"/>
</dbReference>
<evidence type="ECO:0000256" key="3">
    <source>
        <dbReference type="ARBA" id="ARBA00023125"/>
    </source>
</evidence>